<dbReference type="EMBL" id="JBHSPB010000037">
    <property type="protein sequence ID" value="MFC5724882.1"/>
    <property type="molecule type" value="Genomic_DNA"/>
</dbReference>
<reference evidence="2" key="1">
    <citation type="journal article" date="2019" name="Int. J. Syst. Evol. Microbiol.">
        <title>The Global Catalogue of Microorganisms (GCM) 10K type strain sequencing project: providing services to taxonomists for standard genome sequencing and annotation.</title>
        <authorList>
            <consortium name="The Broad Institute Genomics Platform"/>
            <consortium name="The Broad Institute Genome Sequencing Center for Infectious Disease"/>
            <person name="Wu L."/>
            <person name="Ma J."/>
        </authorList>
    </citation>
    <scope>NUCLEOTIDE SEQUENCE [LARGE SCALE GENOMIC DNA]</scope>
    <source>
        <strain evidence="2">CGMCC 4.7304</strain>
    </source>
</reference>
<dbReference type="RefSeq" id="WP_390321474.1">
    <property type="nucleotide sequence ID" value="NZ_JBHSPB010000037.1"/>
</dbReference>
<gene>
    <name evidence="1" type="ORF">ACFP1Z_32520</name>
</gene>
<dbReference type="Proteomes" id="UP001596083">
    <property type="component" value="Unassembled WGS sequence"/>
</dbReference>
<sequence>MHVDVTVLDEECARLACLMADRGMAQLTLPSARSPEEEGAAIEEEFATELGKSYARIAAAGSDEECIGCGSF</sequence>
<evidence type="ECO:0000313" key="1">
    <source>
        <dbReference type="EMBL" id="MFC5724882.1"/>
    </source>
</evidence>
<comment type="caution">
    <text evidence="1">The sequence shown here is derived from an EMBL/GenBank/DDBJ whole genome shotgun (WGS) entry which is preliminary data.</text>
</comment>
<protein>
    <submittedName>
        <fullName evidence="1">Uncharacterized protein</fullName>
    </submittedName>
</protein>
<evidence type="ECO:0000313" key="2">
    <source>
        <dbReference type="Proteomes" id="UP001596083"/>
    </source>
</evidence>
<accession>A0ABW0ZAJ2</accession>
<keyword evidence="2" id="KW-1185">Reference proteome</keyword>
<name>A0ABW0ZAJ2_9ACTN</name>
<organism evidence="1 2">
    <name type="scientific">Streptomyces gamaensis</name>
    <dbReference type="NCBI Taxonomy" id="1763542"/>
    <lineage>
        <taxon>Bacteria</taxon>
        <taxon>Bacillati</taxon>
        <taxon>Actinomycetota</taxon>
        <taxon>Actinomycetes</taxon>
        <taxon>Kitasatosporales</taxon>
        <taxon>Streptomycetaceae</taxon>
        <taxon>Streptomyces</taxon>
    </lineage>
</organism>
<proteinExistence type="predicted"/>